<gene>
    <name evidence="2" type="ORF">SAMN02927903_01004</name>
</gene>
<keyword evidence="1" id="KW-0472">Membrane</keyword>
<dbReference type="STRING" id="490189.SAMN02927903_01004"/>
<organism evidence="2 3">
    <name type="scientific">Flavobacterium caeni</name>
    <dbReference type="NCBI Taxonomy" id="490189"/>
    <lineage>
        <taxon>Bacteria</taxon>
        <taxon>Pseudomonadati</taxon>
        <taxon>Bacteroidota</taxon>
        <taxon>Flavobacteriia</taxon>
        <taxon>Flavobacteriales</taxon>
        <taxon>Flavobacteriaceae</taxon>
        <taxon>Flavobacterium</taxon>
    </lineage>
</organism>
<feature type="transmembrane region" description="Helical" evidence="1">
    <location>
        <begin position="45"/>
        <end position="62"/>
    </location>
</feature>
<sequence length="206" mass="24311">MNFNDIQSVWDNDKEPGGQVPDRIEQLKPAGLPIDKVRRNLRNEFGYQILSMVFVAFLPQIHSFNPALYVWFYVTYAIFVAISAYYLIKLFQFYRRLQHGAINTKDNLYETYYDIRLNIEIYKTFSFSLMPFVLIFLVMFLISVNKSAVIEMIQTGIFPQTLVVQFAVGFVCSLLAMGFATEWWVHHFYGRYAHEIKRLLDKLKEE</sequence>
<protein>
    <submittedName>
        <fullName evidence="2">Uncharacterized protein</fullName>
    </submittedName>
</protein>
<dbReference type="Proteomes" id="UP000199354">
    <property type="component" value="Unassembled WGS sequence"/>
</dbReference>
<dbReference type="AlphaFoldDB" id="A0A1G5EBB2"/>
<proteinExistence type="predicted"/>
<dbReference type="OrthoDB" id="1249607at2"/>
<evidence type="ECO:0000313" key="3">
    <source>
        <dbReference type="Proteomes" id="UP000199354"/>
    </source>
</evidence>
<feature type="transmembrane region" description="Helical" evidence="1">
    <location>
        <begin position="162"/>
        <end position="185"/>
    </location>
</feature>
<evidence type="ECO:0000313" key="2">
    <source>
        <dbReference type="EMBL" id="SCY24279.1"/>
    </source>
</evidence>
<accession>A0A1G5EBB2</accession>
<dbReference type="EMBL" id="FMVF01000004">
    <property type="protein sequence ID" value="SCY24279.1"/>
    <property type="molecule type" value="Genomic_DNA"/>
</dbReference>
<keyword evidence="1" id="KW-1133">Transmembrane helix</keyword>
<name>A0A1G5EBB2_9FLAO</name>
<evidence type="ECO:0000256" key="1">
    <source>
        <dbReference type="SAM" id="Phobius"/>
    </source>
</evidence>
<dbReference type="RefSeq" id="WP_091141201.1">
    <property type="nucleotide sequence ID" value="NZ_FMVF01000004.1"/>
</dbReference>
<keyword evidence="3" id="KW-1185">Reference proteome</keyword>
<reference evidence="2 3" key="1">
    <citation type="submission" date="2016-10" db="EMBL/GenBank/DDBJ databases">
        <authorList>
            <person name="de Groot N.N."/>
        </authorList>
    </citation>
    <scope>NUCLEOTIDE SEQUENCE [LARGE SCALE GENOMIC DNA]</scope>
    <source>
        <strain evidence="2 3">CGMCC 1.7031</strain>
    </source>
</reference>
<feature type="transmembrane region" description="Helical" evidence="1">
    <location>
        <begin position="68"/>
        <end position="88"/>
    </location>
</feature>
<keyword evidence="1" id="KW-0812">Transmembrane</keyword>
<feature type="transmembrane region" description="Helical" evidence="1">
    <location>
        <begin position="125"/>
        <end position="142"/>
    </location>
</feature>